<dbReference type="InterPro" id="IPR015915">
    <property type="entry name" value="Kelch-typ_b-propeller"/>
</dbReference>
<keyword evidence="1" id="KW-0880">Kelch repeat</keyword>
<evidence type="ECO:0000256" key="2">
    <source>
        <dbReference type="ARBA" id="ARBA00022737"/>
    </source>
</evidence>
<evidence type="ECO:0000313" key="3">
    <source>
        <dbReference type="EMBL" id="CAK9007877.1"/>
    </source>
</evidence>
<evidence type="ECO:0000256" key="1">
    <source>
        <dbReference type="ARBA" id="ARBA00022441"/>
    </source>
</evidence>
<sequence>VSVSKHLTIPGRMEPPCEPIEWTQPLQLPRAGSLCADFLWSQPGSFQDREVYGHSASVVGDTVWVLGGKNQSGKRISVHCFCPKTLTWSNRSPADSSYAPCARWGHSVCEVPGALLLVVGGFDQKHNLRDTWGLDTEDGSFVDLCDDLLIFGAYHSIVFDDATSCIVLFGGQCCVNGPYEYYNDVHVLDYADPSEETPGWLPALVKGNAPAPRAQHGAVLVGSKMVVYGGADAHHQFNDVWMLDLVNYTWQELRPSNLSEPPPPVEALQEQHFRVKSSRSILGLHEMKLMVLGQGRGRSSKKYGLYVFDLQRQEWKIAPTMQGRPLWRGNAAGWISHDELWVHGGHLGDDTQPRQVVLRLQSGPTALIQRTVRGIVALPHENLKLVFSFLSGSVADLLWS</sequence>
<dbReference type="Pfam" id="PF24681">
    <property type="entry name" value="Kelch_KLHDC2_KLHL20_DRC7"/>
    <property type="match status" value="2"/>
</dbReference>
<dbReference type="PANTHER" id="PTHR46093:SF18">
    <property type="entry name" value="FIBRONECTIN TYPE-III DOMAIN-CONTAINING PROTEIN"/>
    <property type="match status" value="1"/>
</dbReference>
<keyword evidence="4" id="KW-1185">Reference proteome</keyword>
<feature type="non-terminal residue" evidence="3">
    <location>
        <position position="1"/>
    </location>
</feature>
<evidence type="ECO:0000313" key="4">
    <source>
        <dbReference type="Proteomes" id="UP001642464"/>
    </source>
</evidence>
<dbReference type="SUPFAM" id="SSF117281">
    <property type="entry name" value="Kelch motif"/>
    <property type="match status" value="1"/>
</dbReference>
<dbReference type="Gene3D" id="2.120.10.80">
    <property type="entry name" value="Kelch-type beta propeller"/>
    <property type="match status" value="2"/>
</dbReference>
<keyword evidence="2" id="KW-0677">Repeat</keyword>
<reference evidence="3 4" key="1">
    <citation type="submission" date="2024-02" db="EMBL/GenBank/DDBJ databases">
        <authorList>
            <person name="Chen Y."/>
            <person name="Shah S."/>
            <person name="Dougan E. K."/>
            <person name="Thang M."/>
            <person name="Chan C."/>
        </authorList>
    </citation>
    <scope>NUCLEOTIDE SEQUENCE [LARGE SCALE GENOMIC DNA]</scope>
</reference>
<name>A0ABP0J0L7_9DINO</name>
<comment type="caution">
    <text evidence="3">The sequence shown here is derived from an EMBL/GenBank/DDBJ whole genome shotgun (WGS) entry which is preliminary data.</text>
</comment>
<dbReference type="EMBL" id="CAXAMM010005592">
    <property type="protein sequence ID" value="CAK9007877.1"/>
    <property type="molecule type" value="Genomic_DNA"/>
</dbReference>
<protein>
    <submittedName>
        <fullName evidence="3">Kelch domain-containing protein 3</fullName>
    </submittedName>
</protein>
<dbReference type="PANTHER" id="PTHR46093">
    <property type="entry name" value="ACYL-COA-BINDING DOMAIN-CONTAINING PROTEIN 5"/>
    <property type="match status" value="1"/>
</dbReference>
<organism evidence="3 4">
    <name type="scientific">Durusdinium trenchii</name>
    <dbReference type="NCBI Taxonomy" id="1381693"/>
    <lineage>
        <taxon>Eukaryota</taxon>
        <taxon>Sar</taxon>
        <taxon>Alveolata</taxon>
        <taxon>Dinophyceae</taxon>
        <taxon>Suessiales</taxon>
        <taxon>Symbiodiniaceae</taxon>
        <taxon>Durusdinium</taxon>
    </lineage>
</organism>
<gene>
    <name evidence="3" type="ORF">SCF082_LOCUS9631</name>
</gene>
<proteinExistence type="predicted"/>
<accession>A0ABP0J0L7</accession>
<dbReference type="Proteomes" id="UP001642464">
    <property type="component" value="Unassembled WGS sequence"/>
</dbReference>